<sequence length="190" mass="20546">MPVQIALLRAVNVGGTGALKMTELKALCEDLGFRDVKTHIQSGNVLFRSDLSKGAAGQALDAGLARILGKAPGVMIRDRMELEAIIAGNPFPEAKPNYLMISFLSAPAPRDALDRLVAPDGERAHVAGCEIYVHYPNGSGRSRLVLPAIRHATARNLNTVVKLVELAREREETEPALSTRSLPSYLIDRL</sequence>
<dbReference type="AlphaFoldDB" id="A0A657LSS3"/>
<dbReference type="Pfam" id="PF08002">
    <property type="entry name" value="DUF1697"/>
    <property type="match status" value="1"/>
</dbReference>
<dbReference type="PANTHER" id="PTHR36439">
    <property type="entry name" value="BLL4334 PROTEIN"/>
    <property type="match status" value="1"/>
</dbReference>
<dbReference type="RefSeq" id="WP_071833601.1">
    <property type="nucleotide sequence ID" value="NZ_LSRP01000091.1"/>
</dbReference>
<dbReference type="SUPFAM" id="SSF160379">
    <property type="entry name" value="SP0830-like"/>
    <property type="match status" value="1"/>
</dbReference>
<dbReference type="EMBL" id="LSRP01000091">
    <property type="protein sequence ID" value="OJF95850.1"/>
    <property type="molecule type" value="Genomic_DNA"/>
</dbReference>
<dbReference type="Gene3D" id="3.30.70.1280">
    <property type="entry name" value="SP0830-like domains"/>
    <property type="match status" value="1"/>
</dbReference>
<dbReference type="PANTHER" id="PTHR36439:SF1">
    <property type="entry name" value="DUF1697 DOMAIN-CONTAINING PROTEIN"/>
    <property type="match status" value="1"/>
</dbReference>
<proteinExistence type="predicted"/>
<dbReference type="OrthoDB" id="9806494at2"/>
<comment type="caution">
    <text evidence="1">The sequence shown here is derived from an EMBL/GenBank/DDBJ whole genome shotgun (WGS) entry which is preliminary data.</text>
</comment>
<evidence type="ECO:0000313" key="1">
    <source>
        <dbReference type="EMBL" id="OJF95850.1"/>
    </source>
</evidence>
<organism evidence="1 2">
    <name type="scientific">Pararhizobium antarcticum</name>
    <dbReference type="NCBI Taxonomy" id="1798805"/>
    <lineage>
        <taxon>Bacteria</taxon>
        <taxon>Pseudomonadati</taxon>
        <taxon>Pseudomonadota</taxon>
        <taxon>Alphaproteobacteria</taxon>
        <taxon>Hyphomicrobiales</taxon>
        <taxon>Rhizobiaceae</taxon>
        <taxon>Rhizobium/Agrobacterium group</taxon>
        <taxon>Pararhizobium</taxon>
    </lineage>
</organism>
<dbReference type="PIRSF" id="PIRSF008502">
    <property type="entry name" value="UCP008502"/>
    <property type="match status" value="1"/>
</dbReference>
<protein>
    <recommendedName>
        <fullName evidence="3">DUF1697 domain-containing protein</fullName>
    </recommendedName>
</protein>
<evidence type="ECO:0008006" key="3">
    <source>
        <dbReference type="Google" id="ProtNLM"/>
    </source>
</evidence>
<dbReference type="Proteomes" id="UP000182661">
    <property type="component" value="Unassembled WGS sequence"/>
</dbReference>
<evidence type="ECO:0000313" key="2">
    <source>
        <dbReference type="Proteomes" id="UP000182661"/>
    </source>
</evidence>
<keyword evidence="2" id="KW-1185">Reference proteome</keyword>
<accession>A0A657LSS3</accession>
<gene>
    <name evidence="1" type="ORF">AX760_18620</name>
</gene>
<reference evidence="1 2" key="1">
    <citation type="submission" date="2016-02" db="EMBL/GenBank/DDBJ databases">
        <title>Genome sequencing of a beta-galactosidase producing bacteria Rhizobium sp. 59.</title>
        <authorList>
            <person name="Wang D."/>
            <person name="Kot W."/>
            <person name="Qin Y."/>
            <person name="Hansen L."/>
            <person name="Naqvi K."/>
            <person name="Rensing C."/>
        </authorList>
    </citation>
    <scope>NUCLEOTIDE SEQUENCE [LARGE SCALE GENOMIC DNA]</scope>
    <source>
        <strain evidence="1 2">59</strain>
    </source>
</reference>
<dbReference type="InterPro" id="IPR012545">
    <property type="entry name" value="DUF1697"/>
</dbReference>
<name>A0A657LSS3_9HYPH</name>